<dbReference type="KEGG" id="dsl:Dacsa_0140"/>
<feature type="transmembrane region" description="Helical" evidence="7">
    <location>
        <begin position="27"/>
        <end position="53"/>
    </location>
</feature>
<keyword evidence="4 7" id="KW-0812">Transmembrane</keyword>
<feature type="transmembrane region" description="Helical" evidence="7">
    <location>
        <begin position="325"/>
        <end position="347"/>
    </location>
</feature>
<evidence type="ECO:0000256" key="3">
    <source>
        <dbReference type="ARBA" id="ARBA00022475"/>
    </source>
</evidence>
<feature type="transmembrane region" description="Helical" evidence="7">
    <location>
        <begin position="359"/>
        <end position="381"/>
    </location>
</feature>
<keyword evidence="10" id="KW-1185">Reference proteome</keyword>
<evidence type="ECO:0000256" key="4">
    <source>
        <dbReference type="ARBA" id="ARBA00022692"/>
    </source>
</evidence>
<dbReference type="STRING" id="13035.Dacsa_0140"/>
<organism evidence="9 10">
    <name type="scientific">Dactylococcopsis salina (strain PCC 8305)</name>
    <name type="common">Myxobactron salinum</name>
    <dbReference type="NCBI Taxonomy" id="13035"/>
    <lineage>
        <taxon>Bacteria</taxon>
        <taxon>Bacillati</taxon>
        <taxon>Cyanobacteriota</taxon>
        <taxon>Cyanophyceae</taxon>
        <taxon>Nodosilineales</taxon>
        <taxon>Cymatolegaceae</taxon>
        <taxon>Dactylococcopsis</taxon>
    </lineage>
</organism>
<evidence type="ECO:0000256" key="5">
    <source>
        <dbReference type="ARBA" id="ARBA00022989"/>
    </source>
</evidence>
<evidence type="ECO:0000256" key="7">
    <source>
        <dbReference type="SAM" id="Phobius"/>
    </source>
</evidence>
<evidence type="ECO:0000256" key="2">
    <source>
        <dbReference type="ARBA" id="ARBA00022448"/>
    </source>
</evidence>
<keyword evidence="2" id="KW-0813">Transport</keyword>
<dbReference type="NCBIfam" id="TIGR01185">
    <property type="entry name" value="devC"/>
    <property type="match status" value="1"/>
</dbReference>
<keyword evidence="3" id="KW-1003">Cell membrane</keyword>
<dbReference type="Proteomes" id="UP000010482">
    <property type="component" value="Chromosome"/>
</dbReference>
<comment type="subcellular location">
    <subcellularLocation>
        <location evidence="1">Cell membrane</location>
        <topology evidence="1">Multi-pass membrane protein</topology>
    </subcellularLocation>
</comment>
<dbReference type="InterPro" id="IPR003838">
    <property type="entry name" value="ABC3_permease_C"/>
</dbReference>
<dbReference type="PANTHER" id="PTHR43738">
    <property type="entry name" value="ABC TRANSPORTER, MEMBRANE PROTEIN"/>
    <property type="match status" value="1"/>
</dbReference>
<evidence type="ECO:0000313" key="10">
    <source>
        <dbReference type="Proteomes" id="UP000010482"/>
    </source>
</evidence>
<evidence type="ECO:0000256" key="1">
    <source>
        <dbReference type="ARBA" id="ARBA00004651"/>
    </source>
</evidence>
<dbReference type="InterPro" id="IPR051125">
    <property type="entry name" value="ABC-4/HrtB_transporter"/>
</dbReference>
<feature type="domain" description="ABC3 transporter permease C-terminal" evidence="8">
    <location>
        <begin position="279"/>
        <end position="388"/>
    </location>
</feature>
<dbReference type="AlphaFoldDB" id="K9YRH1"/>
<accession>K9YRH1</accession>
<dbReference type="eggNOG" id="COG0577">
    <property type="taxonomic scope" value="Bacteria"/>
</dbReference>
<gene>
    <name evidence="9" type="ORF">Dacsa_0140</name>
</gene>
<sequence length="393" mass="43524">MEGNEAQHKLKDMSISLSWLQISHSKIRLLIALAGIGFADILMFLQLGFRAALFESAITLHKRIEGDIFLMSSQSTALIGLDRFSQRRMYQALAVEGVESMSPIYINFALWKNPIDKNTRGIMVIGIDPSDQVLNLPNFEENKEILKLEDYVLFDKKSRSEFGPIAQLYAENKVVKTEVSEQQVTVGGLFELGASFGADGNIITSESNFLRIAGGEQGLIEIGVLRVSDDANLDVVLAKVRQILPDDVQVFSKEEFMDHEKSYWQNSTAIGFIFTLGTAIGLVVGIVIVYQILYTDVSDHLPEYATLKAMGYRDRYFLSLVFQEALILAVLGFIPSAGIATVLYQLTLQATGLPIVMTVTRLGTVFVLTVVMCTFSGAIAVRRLEKADPADIF</sequence>
<feature type="transmembrane region" description="Helical" evidence="7">
    <location>
        <begin position="269"/>
        <end position="293"/>
    </location>
</feature>
<protein>
    <submittedName>
        <fullName evidence="9">DevC protein</fullName>
    </submittedName>
</protein>
<proteinExistence type="predicted"/>
<dbReference type="InterPro" id="IPR005891">
    <property type="entry name" value="DevC"/>
</dbReference>
<evidence type="ECO:0000259" key="8">
    <source>
        <dbReference type="Pfam" id="PF02687"/>
    </source>
</evidence>
<evidence type="ECO:0000313" key="9">
    <source>
        <dbReference type="EMBL" id="AFZ48955.1"/>
    </source>
</evidence>
<dbReference type="PATRIC" id="fig|13035.3.peg.158"/>
<reference evidence="9" key="1">
    <citation type="submission" date="2012-04" db="EMBL/GenBank/DDBJ databases">
        <title>Finished genome of Dactylococcopsis salina PCC 8305.</title>
        <authorList>
            <consortium name="US DOE Joint Genome Institute"/>
            <person name="Gugger M."/>
            <person name="Coursin T."/>
            <person name="Rippka R."/>
            <person name="Tandeau De Marsac N."/>
            <person name="Huntemann M."/>
            <person name="Wei C.-L."/>
            <person name="Han J."/>
            <person name="Detter J.C."/>
            <person name="Han C."/>
            <person name="Tapia R."/>
            <person name="Daligault H."/>
            <person name="Chen A."/>
            <person name="Krypides N."/>
            <person name="Mavromatis K."/>
            <person name="Markowitz V."/>
            <person name="Szeto E."/>
            <person name="Ivanova N."/>
            <person name="Ovchinnikova G."/>
            <person name="Pagani I."/>
            <person name="Pati A."/>
            <person name="Goodwin L."/>
            <person name="Peters L."/>
            <person name="Pitluck S."/>
            <person name="Woyke T."/>
            <person name="Kerfeld C."/>
        </authorList>
    </citation>
    <scope>NUCLEOTIDE SEQUENCE [LARGE SCALE GENOMIC DNA]</scope>
    <source>
        <strain evidence="9">PCC 8305</strain>
    </source>
</reference>
<dbReference type="PIRSF" id="PIRSF031773">
    <property type="entry name" value="DevC"/>
    <property type="match status" value="1"/>
</dbReference>
<dbReference type="EMBL" id="CP003944">
    <property type="protein sequence ID" value="AFZ48955.1"/>
    <property type="molecule type" value="Genomic_DNA"/>
</dbReference>
<dbReference type="HOGENOM" id="CLU_000604_8_9_3"/>
<keyword evidence="5 7" id="KW-1133">Transmembrane helix</keyword>
<keyword evidence="6 7" id="KW-0472">Membrane</keyword>
<evidence type="ECO:0000256" key="6">
    <source>
        <dbReference type="ARBA" id="ARBA00023136"/>
    </source>
</evidence>
<dbReference type="GO" id="GO:0005886">
    <property type="term" value="C:plasma membrane"/>
    <property type="evidence" value="ECO:0007669"/>
    <property type="project" value="UniProtKB-SubCell"/>
</dbReference>
<dbReference type="PANTHER" id="PTHR43738:SF1">
    <property type="entry name" value="HEMIN TRANSPORT SYSTEM PERMEASE PROTEIN HRTB-RELATED"/>
    <property type="match status" value="1"/>
</dbReference>
<dbReference type="Pfam" id="PF02687">
    <property type="entry name" value="FtsX"/>
    <property type="match status" value="1"/>
</dbReference>
<name>K9YRH1_DACS8</name>